<name>A0A9J6BMG3_POLVA</name>
<evidence type="ECO:0000259" key="2">
    <source>
        <dbReference type="PROSITE" id="PS50157"/>
    </source>
</evidence>
<dbReference type="PROSITE" id="PS50157">
    <property type="entry name" value="ZINC_FINGER_C2H2_2"/>
    <property type="match status" value="2"/>
</dbReference>
<dbReference type="OrthoDB" id="2687452at2759"/>
<feature type="domain" description="C2H2-type" evidence="2">
    <location>
        <begin position="78"/>
        <end position="106"/>
    </location>
</feature>
<proteinExistence type="predicted"/>
<dbReference type="Gene3D" id="3.30.160.60">
    <property type="entry name" value="Classic Zinc Finger"/>
    <property type="match status" value="1"/>
</dbReference>
<dbReference type="EMBL" id="JADBJN010000003">
    <property type="protein sequence ID" value="KAG5671052.1"/>
    <property type="molecule type" value="Genomic_DNA"/>
</dbReference>
<dbReference type="PROSITE" id="PS00028">
    <property type="entry name" value="ZINC_FINGER_C2H2_1"/>
    <property type="match status" value="2"/>
</dbReference>
<dbReference type="AlphaFoldDB" id="A0A9J6BMG3"/>
<keyword evidence="1" id="KW-0862">Zinc</keyword>
<gene>
    <name evidence="3" type="ORF">PVAND_001270</name>
</gene>
<dbReference type="Proteomes" id="UP001107558">
    <property type="component" value="Chromosome 3"/>
</dbReference>
<feature type="domain" description="C2H2-type" evidence="2">
    <location>
        <begin position="52"/>
        <end position="79"/>
    </location>
</feature>
<accession>A0A9J6BMG3</accession>
<keyword evidence="1" id="KW-0863">Zinc-finger</keyword>
<dbReference type="InterPro" id="IPR013087">
    <property type="entry name" value="Znf_C2H2_type"/>
</dbReference>
<keyword evidence="1" id="KW-0479">Metal-binding</keyword>
<dbReference type="GO" id="GO:0008270">
    <property type="term" value="F:zinc ion binding"/>
    <property type="evidence" value="ECO:0007669"/>
    <property type="project" value="UniProtKB-KW"/>
</dbReference>
<evidence type="ECO:0000256" key="1">
    <source>
        <dbReference type="PROSITE-ProRule" id="PRU00042"/>
    </source>
</evidence>
<organism evidence="3 4">
    <name type="scientific">Polypedilum vanderplanki</name>
    <name type="common">Sleeping chironomid midge</name>
    <dbReference type="NCBI Taxonomy" id="319348"/>
    <lineage>
        <taxon>Eukaryota</taxon>
        <taxon>Metazoa</taxon>
        <taxon>Ecdysozoa</taxon>
        <taxon>Arthropoda</taxon>
        <taxon>Hexapoda</taxon>
        <taxon>Insecta</taxon>
        <taxon>Pterygota</taxon>
        <taxon>Neoptera</taxon>
        <taxon>Endopterygota</taxon>
        <taxon>Diptera</taxon>
        <taxon>Nematocera</taxon>
        <taxon>Chironomoidea</taxon>
        <taxon>Chironomidae</taxon>
        <taxon>Chironominae</taxon>
        <taxon>Polypedilum</taxon>
        <taxon>Polypedilum</taxon>
    </lineage>
</organism>
<evidence type="ECO:0000313" key="3">
    <source>
        <dbReference type="EMBL" id="KAG5671052.1"/>
    </source>
</evidence>
<comment type="caution">
    <text evidence="3">The sequence shown here is derived from an EMBL/GenBank/DDBJ whole genome shotgun (WGS) entry which is preliminary data.</text>
</comment>
<reference evidence="3" key="1">
    <citation type="submission" date="2021-03" db="EMBL/GenBank/DDBJ databases">
        <title>Chromosome level genome of the anhydrobiotic midge Polypedilum vanderplanki.</title>
        <authorList>
            <person name="Yoshida Y."/>
            <person name="Kikawada T."/>
            <person name="Gusev O."/>
        </authorList>
    </citation>
    <scope>NUCLEOTIDE SEQUENCE</scope>
    <source>
        <strain evidence="3">NIAS01</strain>
        <tissue evidence="3">Whole body or cell culture</tissue>
    </source>
</reference>
<protein>
    <recommendedName>
        <fullName evidence="2">C2H2-type domain-containing protein</fullName>
    </recommendedName>
</protein>
<evidence type="ECO:0000313" key="4">
    <source>
        <dbReference type="Proteomes" id="UP001107558"/>
    </source>
</evidence>
<dbReference type="SMART" id="SM00355">
    <property type="entry name" value="ZnF_C2H2"/>
    <property type="match status" value="2"/>
</dbReference>
<keyword evidence="4" id="KW-1185">Reference proteome</keyword>
<sequence>MTMRSKRAFPVDHQLHEDANKKITPETLQSCDFCGFEETHMVYKPRKYSGRFSCKKCSAEYRSIEDLKNHKKVHLIRRSCYYCSLNFPRKPSLRRHIRFMHKEQKQEDIDQLVKEISNMIWNDISNVHYQQSKIQDRRECIER</sequence>
<dbReference type="Pfam" id="PF00096">
    <property type="entry name" value="zf-C2H2"/>
    <property type="match status" value="1"/>
</dbReference>